<dbReference type="GO" id="GO:0045892">
    <property type="term" value="P:negative regulation of DNA-templated transcription"/>
    <property type="evidence" value="ECO:0007669"/>
    <property type="project" value="TreeGrafter"/>
</dbReference>
<evidence type="ECO:0000256" key="1">
    <source>
        <dbReference type="ARBA" id="ARBA00023015"/>
    </source>
</evidence>
<evidence type="ECO:0000313" key="9">
    <source>
        <dbReference type="Proteomes" id="UP000094271"/>
    </source>
</evidence>
<dbReference type="PANTHER" id="PTHR44846:SF1">
    <property type="entry name" value="MANNOSYL-D-GLYCERATE TRANSPORT_METABOLISM SYSTEM REPRESSOR MNGR-RELATED"/>
    <property type="match status" value="1"/>
</dbReference>
<keyword evidence="3" id="KW-0804">Transcription</keyword>
<dbReference type="Proteomes" id="UP000094067">
    <property type="component" value="Unassembled WGS sequence"/>
</dbReference>
<evidence type="ECO:0000313" key="5">
    <source>
        <dbReference type="EMBL" id="ODM05408.1"/>
    </source>
</evidence>
<evidence type="ECO:0000256" key="2">
    <source>
        <dbReference type="ARBA" id="ARBA00023125"/>
    </source>
</evidence>
<evidence type="ECO:0000256" key="3">
    <source>
        <dbReference type="ARBA" id="ARBA00023163"/>
    </source>
</evidence>
<gene>
    <name evidence="5" type="primary">treR_1</name>
    <name evidence="6" type="ORF">BEI59_10695</name>
    <name evidence="5" type="ORF">BEI61_01296</name>
    <name evidence="7" type="ORF">BEI63_06890</name>
</gene>
<dbReference type="Gene3D" id="1.10.10.10">
    <property type="entry name" value="Winged helix-like DNA-binding domain superfamily/Winged helix DNA-binding domain"/>
    <property type="match status" value="2"/>
</dbReference>
<dbReference type="OrthoDB" id="9816541at2"/>
<dbReference type="CDD" id="cd07377">
    <property type="entry name" value="WHTH_GntR"/>
    <property type="match status" value="1"/>
</dbReference>
<dbReference type="Proteomes" id="UP000094869">
    <property type="component" value="Unassembled WGS sequence"/>
</dbReference>
<accession>A0A1E3A9L6</accession>
<name>A0A1E3A9L6_9FIRM</name>
<dbReference type="GO" id="GO:0003700">
    <property type="term" value="F:DNA-binding transcription factor activity"/>
    <property type="evidence" value="ECO:0007669"/>
    <property type="project" value="InterPro"/>
</dbReference>
<dbReference type="EMBL" id="MEHA01000006">
    <property type="protein sequence ID" value="ODR52495.1"/>
    <property type="molecule type" value="Genomic_DNA"/>
</dbReference>
<keyword evidence="1" id="KW-0805">Transcription regulation</keyword>
<evidence type="ECO:0000313" key="10">
    <source>
        <dbReference type="Proteomes" id="UP000094869"/>
    </source>
</evidence>
<dbReference type="InterPro" id="IPR050679">
    <property type="entry name" value="Bact_HTH_transcr_reg"/>
</dbReference>
<dbReference type="SMART" id="SM00345">
    <property type="entry name" value="HTH_GNTR"/>
    <property type="match status" value="2"/>
</dbReference>
<evidence type="ECO:0000313" key="6">
    <source>
        <dbReference type="EMBL" id="ODR52495.1"/>
    </source>
</evidence>
<reference evidence="7 10" key="2">
    <citation type="submission" date="2016-08" db="EMBL/GenBank/DDBJ databases">
        <title>Characterization of Isolates of Eisenbergiella tayi Derived from Blood Cultures, Using Whole Genome Sequencing.</title>
        <authorList>
            <person name="Bernier A.-M."/>
            <person name="Burdz T."/>
            <person name="Wiebe D."/>
            <person name="Bernard K."/>
        </authorList>
    </citation>
    <scope>NUCLEOTIDE SEQUENCE [LARGE SCALE GENOMIC DNA]</scope>
    <source>
        <strain evidence="7 10">NML120146</strain>
    </source>
</reference>
<comment type="caution">
    <text evidence="5">The sequence shown here is derived from an EMBL/GenBank/DDBJ whole genome shotgun (WGS) entry which is preliminary data.</text>
</comment>
<feature type="domain" description="HTH gntR-type" evidence="4">
    <location>
        <begin position="5"/>
        <end position="73"/>
    </location>
</feature>
<dbReference type="EMBL" id="MCGH01000002">
    <property type="protein sequence ID" value="ODM05408.1"/>
    <property type="molecule type" value="Genomic_DNA"/>
</dbReference>
<sequence>MKAETHLYEMVYQSMLTQFYNGTLRCGHSLPSQQELCRQYNIGITTIRKVMRMLEENGFIRTASGKRAVVCFNDKDQAYISTLLRRRESISDVCRGLEILMPSIYVAGARLYTAYDKLEASLPAAGRETDSYKPYIQINQFLTEFLIPLNNPVILDLRSDMEHYAWIPYLSVSDMAYPYTLTEGYACSFLLHVLSLARQKQDRALSDCLQQIYRGMGKHAADYLDMLKEKCPEVPEKDSYHWFSGKSRIPLYTVVARDLFKRTEMGEFDSRIYLPSVPQLMQEYGISKSTASNAIALLSDIGFVRILDKKGIVRRKGEPLPPVRLDEKKIIDHIIMFLDILQILAICSNRLSSAAFSSLSPSGKKEKAMLWSGYPEPGSTALIVQILLHFLKKQIPYPCLQNILDQFDDILIWGHYMDRVKTQTAESKALTREMRRLFSKLPDALLQNDEAVFTRIFSSIFIMLYQDSREQLLHGMPCTERFPAALL</sequence>
<dbReference type="Pfam" id="PF00392">
    <property type="entry name" value="GntR"/>
    <property type="match status" value="1"/>
</dbReference>
<dbReference type="EMBL" id="MEHD01000015">
    <property type="protein sequence ID" value="ODR59239.1"/>
    <property type="molecule type" value="Genomic_DNA"/>
</dbReference>
<keyword evidence="10" id="KW-1185">Reference proteome</keyword>
<dbReference type="AlphaFoldDB" id="A0A1E3A9L6"/>
<proteinExistence type="predicted"/>
<protein>
    <submittedName>
        <fullName evidence="5">Trehalose operon transcriptional repressor</fullName>
    </submittedName>
</protein>
<reference evidence="5 8" key="1">
    <citation type="submission" date="2016-07" db="EMBL/GenBank/DDBJ databases">
        <title>Characterization of isolates of Eisenbergiella tayi derived from blood cultures, using whole genome sequencing.</title>
        <authorList>
            <person name="Burdz T."/>
            <person name="Wiebe D."/>
            <person name="Huynh C."/>
            <person name="Bernard K."/>
        </authorList>
    </citation>
    <scope>NUCLEOTIDE SEQUENCE [LARGE SCALE GENOMIC DNA]</scope>
    <source>
        <strain evidence="5 8">NML 110608</strain>
    </source>
</reference>
<reference evidence="6 9" key="3">
    <citation type="submission" date="2016-08" db="EMBL/GenBank/DDBJ databases">
        <authorList>
            <person name="Seilhamer J.J."/>
        </authorList>
    </citation>
    <scope>NUCLEOTIDE SEQUENCE [LARGE SCALE GENOMIC DNA]</scope>
    <source>
        <strain evidence="6 9">NML150140-1</strain>
    </source>
</reference>
<dbReference type="InterPro" id="IPR000524">
    <property type="entry name" value="Tscrpt_reg_HTH_GntR"/>
</dbReference>
<dbReference type="RefSeq" id="WP_069151685.1">
    <property type="nucleotide sequence ID" value="NZ_DBFYTW010000085.1"/>
</dbReference>
<dbReference type="SUPFAM" id="SSF46785">
    <property type="entry name" value="Winged helix' DNA-binding domain"/>
    <property type="match status" value="2"/>
</dbReference>
<dbReference type="PANTHER" id="PTHR44846">
    <property type="entry name" value="MANNOSYL-D-GLYCERATE TRANSPORT/METABOLISM SYSTEM REPRESSOR MNGR-RELATED"/>
    <property type="match status" value="1"/>
</dbReference>
<organism evidence="5 8">
    <name type="scientific">Eisenbergiella tayi</name>
    <dbReference type="NCBI Taxonomy" id="1432052"/>
    <lineage>
        <taxon>Bacteria</taxon>
        <taxon>Bacillati</taxon>
        <taxon>Bacillota</taxon>
        <taxon>Clostridia</taxon>
        <taxon>Lachnospirales</taxon>
        <taxon>Lachnospiraceae</taxon>
        <taxon>Eisenbergiella</taxon>
    </lineage>
</organism>
<keyword evidence="2" id="KW-0238">DNA-binding</keyword>
<dbReference type="InterPro" id="IPR036388">
    <property type="entry name" value="WH-like_DNA-bd_sf"/>
</dbReference>
<evidence type="ECO:0000259" key="4">
    <source>
        <dbReference type="PROSITE" id="PS50949"/>
    </source>
</evidence>
<dbReference type="Proteomes" id="UP000094271">
    <property type="component" value="Unassembled WGS sequence"/>
</dbReference>
<dbReference type="PROSITE" id="PS50949">
    <property type="entry name" value="HTH_GNTR"/>
    <property type="match status" value="2"/>
</dbReference>
<dbReference type="InterPro" id="IPR036390">
    <property type="entry name" value="WH_DNA-bd_sf"/>
</dbReference>
<evidence type="ECO:0000313" key="7">
    <source>
        <dbReference type="EMBL" id="ODR59239.1"/>
    </source>
</evidence>
<evidence type="ECO:0000313" key="8">
    <source>
        <dbReference type="Proteomes" id="UP000094067"/>
    </source>
</evidence>
<dbReference type="GO" id="GO:0003677">
    <property type="term" value="F:DNA binding"/>
    <property type="evidence" value="ECO:0007669"/>
    <property type="project" value="UniProtKB-KW"/>
</dbReference>
<feature type="domain" description="HTH gntR-type" evidence="4">
    <location>
        <begin position="249"/>
        <end position="317"/>
    </location>
</feature>